<feature type="region of interest" description="Disordered" evidence="1">
    <location>
        <begin position="40"/>
        <end position="91"/>
    </location>
</feature>
<evidence type="ECO:0000313" key="2">
    <source>
        <dbReference type="EMBL" id="CAZ83918.1"/>
    </source>
</evidence>
<evidence type="ECO:0000256" key="1">
    <source>
        <dbReference type="SAM" id="MobiDB-lite"/>
    </source>
</evidence>
<name>D5GH93_TUBMM</name>
<feature type="compositionally biased region" description="Basic residues" evidence="1">
    <location>
        <begin position="61"/>
        <end position="80"/>
    </location>
</feature>
<proteinExistence type="predicted"/>
<sequence length="91" mass="10518">MKLFPPFPSLSLAQSFPSANPISPYPPALELEDKMVKIKVKSKKKKRKATEKKHNDEMRHGGRNMTKKKKGKETKERRPKYPITRIPPHPS</sequence>
<gene>
    <name evidence="2" type="ORF">GSTUM_00007802001</name>
</gene>
<feature type="compositionally biased region" description="Basic residues" evidence="1">
    <location>
        <begin position="40"/>
        <end position="51"/>
    </location>
</feature>
<dbReference type="AlphaFoldDB" id="D5GH93"/>
<reference evidence="2 3" key="1">
    <citation type="journal article" date="2010" name="Nature">
        <title>Perigord black truffle genome uncovers evolutionary origins and mechanisms of symbiosis.</title>
        <authorList>
            <person name="Martin F."/>
            <person name="Kohler A."/>
            <person name="Murat C."/>
            <person name="Balestrini R."/>
            <person name="Coutinho P.M."/>
            <person name="Jaillon O."/>
            <person name="Montanini B."/>
            <person name="Morin E."/>
            <person name="Noel B."/>
            <person name="Percudani R."/>
            <person name="Porcel B."/>
            <person name="Rubini A."/>
            <person name="Amicucci A."/>
            <person name="Amselem J."/>
            <person name="Anthouard V."/>
            <person name="Arcioni S."/>
            <person name="Artiguenave F."/>
            <person name="Aury J.M."/>
            <person name="Ballario P."/>
            <person name="Bolchi A."/>
            <person name="Brenna A."/>
            <person name="Brun A."/>
            <person name="Buee M."/>
            <person name="Cantarel B."/>
            <person name="Chevalier G."/>
            <person name="Couloux A."/>
            <person name="Da Silva C."/>
            <person name="Denoeud F."/>
            <person name="Duplessis S."/>
            <person name="Ghignone S."/>
            <person name="Hilselberger B."/>
            <person name="Iotti M."/>
            <person name="Marcais B."/>
            <person name="Mello A."/>
            <person name="Miranda M."/>
            <person name="Pacioni G."/>
            <person name="Quesneville H."/>
            <person name="Riccioni C."/>
            <person name="Ruotolo R."/>
            <person name="Splivallo R."/>
            <person name="Stocchi V."/>
            <person name="Tisserant E."/>
            <person name="Viscomi A.R."/>
            <person name="Zambonelli A."/>
            <person name="Zampieri E."/>
            <person name="Henrissat B."/>
            <person name="Lebrun M.H."/>
            <person name="Paolocci F."/>
            <person name="Bonfante P."/>
            <person name="Ottonello S."/>
            <person name="Wincker P."/>
        </authorList>
    </citation>
    <scope>NUCLEOTIDE SEQUENCE [LARGE SCALE GENOMIC DNA]</scope>
    <source>
        <strain evidence="2 3">Mel28</strain>
    </source>
</reference>
<dbReference type="EMBL" id="FN430308">
    <property type="protein sequence ID" value="CAZ83918.1"/>
    <property type="molecule type" value="Genomic_DNA"/>
</dbReference>
<dbReference type="HOGENOM" id="CLU_2428669_0_0_1"/>
<protein>
    <submittedName>
        <fullName evidence="2">(Perigord truffle) hypothetical protein</fullName>
    </submittedName>
</protein>
<dbReference type="RefSeq" id="XP_002839727.1">
    <property type="nucleotide sequence ID" value="XM_002839681.1"/>
</dbReference>
<dbReference type="InParanoid" id="D5GH93"/>
<organism evidence="2 3">
    <name type="scientific">Tuber melanosporum (strain Mel28)</name>
    <name type="common">Perigord black truffle</name>
    <dbReference type="NCBI Taxonomy" id="656061"/>
    <lineage>
        <taxon>Eukaryota</taxon>
        <taxon>Fungi</taxon>
        <taxon>Dikarya</taxon>
        <taxon>Ascomycota</taxon>
        <taxon>Pezizomycotina</taxon>
        <taxon>Pezizomycetes</taxon>
        <taxon>Pezizales</taxon>
        <taxon>Tuberaceae</taxon>
        <taxon>Tuber</taxon>
    </lineage>
</organism>
<dbReference type="KEGG" id="tml:GSTUM_00007802001"/>
<dbReference type="Proteomes" id="UP000006911">
    <property type="component" value="Unassembled WGS sequence"/>
</dbReference>
<evidence type="ECO:0000313" key="3">
    <source>
        <dbReference type="Proteomes" id="UP000006911"/>
    </source>
</evidence>
<accession>D5GH93</accession>
<keyword evidence="3" id="KW-1185">Reference proteome</keyword>
<dbReference type="GeneID" id="9182623"/>